<dbReference type="InterPro" id="IPR056509">
    <property type="entry name" value="Imm33-like"/>
</dbReference>
<protein>
    <recommendedName>
        <fullName evidence="1">Imm33-like domain-containing protein</fullName>
    </recommendedName>
</protein>
<dbReference type="Proteomes" id="UP000181903">
    <property type="component" value="Chromosome I"/>
</dbReference>
<dbReference type="RefSeq" id="WP_060550503.1">
    <property type="nucleotide sequence ID" value="NZ_JYLI01000034.1"/>
</dbReference>
<name>A0ABY0S5G2_9PSED</name>
<reference evidence="2 3" key="1">
    <citation type="submission" date="2016-10" db="EMBL/GenBank/DDBJ databases">
        <authorList>
            <person name="Varghese N."/>
            <person name="Submissions S."/>
        </authorList>
    </citation>
    <scope>NUCLEOTIDE SEQUENCE [LARGE SCALE GENOMIC DNA]</scope>
    <source>
        <strain evidence="2 3">BS2776</strain>
    </source>
</reference>
<evidence type="ECO:0000259" key="1">
    <source>
        <dbReference type="Pfam" id="PF24719"/>
    </source>
</evidence>
<evidence type="ECO:0000313" key="3">
    <source>
        <dbReference type="Proteomes" id="UP000181903"/>
    </source>
</evidence>
<dbReference type="EMBL" id="LT629706">
    <property type="protein sequence ID" value="SDO83381.1"/>
    <property type="molecule type" value="Genomic_DNA"/>
</dbReference>
<sequence length="123" mass="14070">MAPKFVEKIAVRIRKQESICEWQGVTPDRPQSGSKIGIALGTLGLQPINGLRVNPENGTNGWYLWCGMEWSETDDFFSPLHVGHITDYLPEVVEYLDLPPGYRFYIDGNNFEDVWLDPELLRT</sequence>
<feature type="domain" description="Imm33-like" evidence="1">
    <location>
        <begin position="15"/>
        <end position="117"/>
    </location>
</feature>
<dbReference type="GeneID" id="66764089"/>
<proteinExistence type="predicted"/>
<keyword evidence="3" id="KW-1185">Reference proteome</keyword>
<dbReference type="Pfam" id="PF24719">
    <property type="entry name" value="Imm33-like"/>
    <property type="match status" value="1"/>
</dbReference>
<accession>A0ABY0S5G2</accession>
<gene>
    <name evidence="2" type="ORF">SAMN04490208_5112</name>
</gene>
<evidence type="ECO:0000313" key="2">
    <source>
        <dbReference type="EMBL" id="SDO83381.1"/>
    </source>
</evidence>
<organism evidence="2 3">
    <name type="scientific">Pseudomonas poae</name>
    <dbReference type="NCBI Taxonomy" id="200451"/>
    <lineage>
        <taxon>Bacteria</taxon>
        <taxon>Pseudomonadati</taxon>
        <taxon>Pseudomonadota</taxon>
        <taxon>Gammaproteobacteria</taxon>
        <taxon>Pseudomonadales</taxon>
        <taxon>Pseudomonadaceae</taxon>
        <taxon>Pseudomonas</taxon>
    </lineage>
</organism>